<accession>A0A449I084</accession>
<dbReference type="SUPFAM" id="SSF56235">
    <property type="entry name" value="N-terminal nucleophile aminohydrolases (Ntn hydrolases)"/>
    <property type="match status" value="1"/>
</dbReference>
<name>A0A449I084_9BACE</name>
<protein>
    <submittedName>
        <fullName evidence="1">Putative amidophosphoribosyltransferase</fullName>
    </submittedName>
</protein>
<dbReference type="InterPro" id="IPR029055">
    <property type="entry name" value="Ntn_hydrolases_N"/>
</dbReference>
<reference evidence="1 2" key="1">
    <citation type="submission" date="2019-02" db="EMBL/GenBank/DDBJ databases">
        <authorList>
            <consortium name="Pathogen Informatics"/>
        </authorList>
    </citation>
    <scope>NUCLEOTIDE SEQUENCE [LARGE SCALE GENOMIC DNA]</scope>
    <source>
        <strain evidence="1 2">3012STDY7078512</strain>
    </source>
</reference>
<proteinExistence type="predicted"/>
<keyword evidence="1" id="KW-0808">Transferase</keyword>
<sequence length="94" mass="10433">MLLLTEDGIIAARDHWGRTPVVIGKKEGAYAVTSESSSFPNLGYEIERYLGPVRLSVCEPMAWNRCASLMSKCKSVRSYGYIMVFPLLATKAET</sequence>
<organism evidence="1 2">
    <name type="scientific">Prevotella heparinolytica</name>
    <dbReference type="NCBI Taxonomy" id="28113"/>
    <lineage>
        <taxon>Bacteria</taxon>
        <taxon>Pseudomonadati</taxon>
        <taxon>Bacteroidota</taxon>
        <taxon>Bacteroidia</taxon>
        <taxon>Bacteroidales</taxon>
        <taxon>Bacteroidaceae</taxon>
        <taxon>Bacteroides</taxon>
    </lineage>
</organism>
<keyword evidence="1" id="KW-0328">Glycosyltransferase</keyword>
<evidence type="ECO:0000313" key="2">
    <source>
        <dbReference type="Proteomes" id="UP000396835"/>
    </source>
</evidence>
<dbReference type="EMBL" id="CAACYH010000003">
    <property type="protein sequence ID" value="VFB12880.1"/>
    <property type="molecule type" value="Genomic_DNA"/>
</dbReference>
<dbReference type="Gene3D" id="3.60.20.10">
    <property type="entry name" value="Glutamine Phosphoribosylpyrophosphate, subunit 1, domain 1"/>
    <property type="match status" value="1"/>
</dbReference>
<dbReference type="AlphaFoldDB" id="A0A449I084"/>
<dbReference type="Proteomes" id="UP000396835">
    <property type="component" value="Unassembled WGS sequence"/>
</dbReference>
<evidence type="ECO:0000313" key="1">
    <source>
        <dbReference type="EMBL" id="VFB12880.1"/>
    </source>
</evidence>
<gene>
    <name evidence="1" type="primary">purF_2</name>
    <name evidence="1" type="ORF">NCTC7812_00391</name>
</gene>
<dbReference type="GO" id="GO:0016757">
    <property type="term" value="F:glycosyltransferase activity"/>
    <property type="evidence" value="ECO:0007669"/>
    <property type="project" value="UniProtKB-KW"/>
</dbReference>